<evidence type="ECO:0000313" key="4">
    <source>
        <dbReference type="Proteomes" id="UP001195769"/>
    </source>
</evidence>
<sequence length="136" mass="14963">MMSCSVIGVFEFWMSSLKFLLSFVSTIRVLIRPYCCHLCIASVLFPIAMGYLPSRLQAQSSLLSIVFLLLSAQSGVCFLPSFFCQDSSLRSGSSAYRPILRLSFVHQHIVPRAVTNHDRVSSHTPGPAPAPIADGR</sequence>
<feature type="transmembrane region" description="Helical" evidence="2">
    <location>
        <begin position="38"/>
        <end position="56"/>
    </location>
</feature>
<evidence type="ECO:0000256" key="2">
    <source>
        <dbReference type="SAM" id="Phobius"/>
    </source>
</evidence>
<feature type="region of interest" description="Disordered" evidence="1">
    <location>
        <begin position="116"/>
        <end position="136"/>
    </location>
</feature>
<dbReference type="EMBL" id="JABBWK010000025">
    <property type="protein sequence ID" value="KAG1900786.1"/>
    <property type="molecule type" value="Genomic_DNA"/>
</dbReference>
<keyword evidence="2" id="KW-1133">Transmembrane helix</keyword>
<proteinExistence type="predicted"/>
<evidence type="ECO:0000256" key="1">
    <source>
        <dbReference type="SAM" id="MobiDB-lite"/>
    </source>
</evidence>
<name>A0AAD4E6Y9_9AGAM</name>
<evidence type="ECO:0000313" key="3">
    <source>
        <dbReference type="EMBL" id="KAG1900786.1"/>
    </source>
</evidence>
<keyword evidence="2" id="KW-0472">Membrane</keyword>
<keyword evidence="2" id="KW-0812">Transmembrane</keyword>
<dbReference type="AlphaFoldDB" id="A0AAD4E6Y9"/>
<accession>A0AAD4E6Y9</accession>
<dbReference type="Proteomes" id="UP001195769">
    <property type="component" value="Unassembled WGS sequence"/>
</dbReference>
<dbReference type="GeneID" id="64655932"/>
<dbReference type="RefSeq" id="XP_041226362.1">
    <property type="nucleotide sequence ID" value="XM_041361634.1"/>
</dbReference>
<gene>
    <name evidence="3" type="ORF">F5891DRAFT_1031876</name>
</gene>
<reference evidence="3" key="1">
    <citation type="journal article" date="2020" name="New Phytol.">
        <title>Comparative genomics reveals dynamic genome evolution in host specialist ectomycorrhizal fungi.</title>
        <authorList>
            <person name="Lofgren L.A."/>
            <person name="Nguyen N.H."/>
            <person name="Vilgalys R."/>
            <person name="Ruytinx J."/>
            <person name="Liao H.L."/>
            <person name="Branco S."/>
            <person name="Kuo A."/>
            <person name="LaButti K."/>
            <person name="Lipzen A."/>
            <person name="Andreopoulos W."/>
            <person name="Pangilinan J."/>
            <person name="Riley R."/>
            <person name="Hundley H."/>
            <person name="Na H."/>
            <person name="Barry K."/>
            <person name="Grigoriev I.V."/>
            <person name="Stajich J.E."/>
            <person name="Kennedy P.G."/>
        </authorList>
    </citation>
    <scope>NUCLEOTIDE SEQUENCE</scope>
    <source>
        <strain evidence="3">FC203</strain>
    </source>
</reference>
<protein>
    <submittedName>
        <fullName evidence="3">Uncharacterized protein</fullName>
    </submittedName>
</protein>
<keyword evidence="4" id="KW-1185">Reference proteome</keyword>
<feature type="transmembrane region" description="Helical" evidence="2">
    <location>
        <begin position="12"/>
        <end position="31"/>
    </location>
</feature>
<feature type="transmembrane region" description="Helical" evidence="2">
    <location>
        <begin position="62"/>
        <end position="83"/>
    </location>
</feature>
<organism evidence="3 4">
    <name type="scientific">Suillus fuscotomentosus</name>
    <dbReference type="NCBI Taxonomy" id="1912939"/>
    <lineage>
        <taxon>Eukaryota</taxon>
        <taxon>Fungi</taxon>
        <taxon>Dikarya</taxon>
        <taxon>Basidiomycota</taxon>
        <taxon>Agaricomycotina</taxon>
        <taxon>Agaricomycetes</taxon>
        <taxon>Agaricomycetidae</taxon>
        <taxon>Boletales</taxon>
        <taxon>Suillineae</taxon>
        <taxon>Suillaceae</taxon>
        <taxon>Suillus</taxon>
    </lineage>
</organism>
<comment type="caution">
    <text evidence="3">The sequence shown here is derived from an EMBL/GenBank/DDBJ whole genome shotgun (WGS) entry which is preliminary data.</text>
</comment>